<evidence type="ECO:0000256" key="5">
    <source>
        <dbReference type="ARBA" id="ARBA00022618"/>
    </source>
</evidence>
<keyword evidence="8" id="KW-0131">Cell cycle</keyword>
<proteinExistence type="inferred from homology"/>
<dbReference type="Pfam" id="PF05164">
    <property type="entry name" value="ZapA"/>
    <property type="match status" value="1"/>
</dbReference>
<dbReference type="GO" id="GO:0051301">
    <property type="term" value="P:cell division"/>
    <property type="evidence" value="ECO:0007669"/>
    <property type="project" value="UniProtKB-KW"/>
</dbReference>
<dbReference type="Gene3D" id="1.20.5.50">
    <property type="match status" value="1"/>
</dbReference>
<comment type="similarity">
    <text evidence="2">Belongs to the ZapA family. Type 1 subfamily.</text>
</comment>
<comment type="subunit">
    <text evidence="10">Homodimer. Interacts with FtsZ.</text>
</comment>
<keyword evidence="7" id="KW-0717">Septation</keyword>
<sequence>MSNSEPHKVTIRLLDKEYMIACPDGAEAELMASADYLDQKMRDIRGNGKTVGLERVAVMAGLNIAHELLKSREEGRQHIEDQIRRLGHKIDASLKASARPDAEQDD</sequence>
<reference evidence="13" key="1">
    <citation type="journal article" date="2019" name="Int. J. Syst. Evol. Microbiol.">
        <title>The Global Catalogue of Microorganisms (GCM) 10K type strain sequencing project: providing services to taxonomists for standard genome sequencing and annotation.</title>
        <authorList>
            <consortium name="The Broad Institute Genomics Platform"/>
            <consortium name="The Broad Institute Genome Sequencing Center for Infectious Disease"/>
            <person name="Wu L."/>
            <person name="Ma J."/>
        </authorList>
    </citation>
    <scope>NUCLEOTIDE SEQUENCE [LARGE SCALE GENOMIC DNA]</scope>
    <source>
        <strain evidence="13">NBRC 111756</strain>
    </source>
</reference>
<dbReference type="PANTHER" id="PTHR34981:SF1">
    <property type="entry name" value="CELL DIVISION PROTEIN ZAPA"/>
    <property type="match status" value="1"/>
</dbReference>
<comment type="caution">
    <text evidence="12">The sequence shown here is derived from an EMBL/GenBank/DDBJ whole genome shotgun (WGS) entry which is preliminary data.</text>
</comment>
<keyword evidence="5 12" id="KW-0132">Cell division</keyword>
<dbReference type="InterPro" id="IPR042233">
    <property type="entry name" value="Cell_div_ZapA_N"/>
</dbReference>
<keyword evidence="6" id="KW-0175">Coiled coil</keyword>
<dbReference type="InterPro" id="IPR007838">
    <property type="entry name" value="Cell_div_ZapA-like"/>
</dbReference>
<evidence type="ECO:0000256" key="6">
    <source>
        <dbReference type="ARBA" id="ARBA00023054"/>
    </source>
</evidence>
<comment type="subcellular location">
    <subcellularLocation>
        <location evidence="1">Cytoplasm</location>
    </subcellularLocation>
</comment>
<comment type="function">
    <text evidence="9">Activator of cell division through the inhibition of FtsZ GTPase activity, therefore promoting FtsZ assembly into bundles of protofilaments necessary for the formation of the division Z ring. It is recruited early at mid-cell but it is not essential for cell division.</text>
</comment>
<evidence type="ECO:0000256" key="11">
    <source>
        <dbReference type="ARBA" id="ARBA00033158"/>
    </source>
</evidence>
<keyword evidence="4" id="KW-0963">Cytoplasm</keyword>
<evidence type="ECO:0000256" key="10">
    <source>
        <dbReference type="ARBA" id="ARBA00026068"/>
    </source>
</evidence>
<evidence type="ECO:0000256" key="9">
    <source>
        <dbReference type="ARBA" id="ARBA00024910"/>
    </source>
</evidence>
<evidence type="ECO:0000256" key="1">
    <source>
        <dbReference type="ARBA" id="ARBA00004496"/>
    </source>
</evidence>
<keyword evidence="13" id="KW-1185">Reference proteome</keyword>
<dbReference type="Proteomes" id="UP001596422">
    <property type="component" value="Unassembled WGS sequence"/>
</dbReference>
<name>A0ABW2A083_9GAMM</name>
<dbReference type="InterPro" id="IPR036192">
    <property type="entry name" value="Cell_div_ZapA-like_sf"/>
</dbReference>
<evidence type="ECO:0000256" key="4">
    <source>
        <dbReference type="ARBA" id="ARBA00022490"/>
    </source>
</evidence>
<evidence type="ECO:0000256" key="3">
    <source>
        <dbReference type="ARBA" id="ARBA00015195"/>
    </source>
</evidence>
<dbReference type="SUPFAM" id="SSF102829">
    <property type="entry name" value="Cell division protein ZapA-like"/>
    <property type="match status" value="1"/>
</dbReference>
<dbReference type="RefSeq" id="WP_379909384.1">
    <property type="nucleotide sequence ID" value="NZ_JBHSWE010000001.1"/>
</dbReference>
<organism evidence="12 13">
    <name type="scientific">Marinobacterium aestuariivivens</name>
    <dbReference type="NCBI Taxonomy" id="1698799"/>
    <lineage>
        <taxon>Bacteria</taxon>
        <taxon>Pseudomonadati</taxon>
        <taxon>Pseudomonadota</taxon>
        <taxon>Gammaproteobacteria</taxon>
        <taxon>Oceanospirillales</taxon>
        <taxon>Oceanospirillaceae</taxon>
        <taxon>Marinobacterium</taxon>
    </lineage>
</organism>
<evidence type="ECO:0000313" key="12">
    <source>
        <dbReference type="EMBL" id="MFC6670876.1"/>
    </source>
</evidence>
<accession>A0ABW2A083</accession>
<evidence type="ECO:0000256" key="7">
    <source>
        <dbReference type="ARBA" id="ARBA00023210"/>
    </source>
</evidence>
<gene>
    <name evidence="12" type="ORF">ACFQDL_12985</name>
</gene>
<dbReference type="PANTHER" id="PTHR34981">
    <property type="entry name" value="CELL DIVISION PROTEIN ZAPA"/>
    <property type="match status" value="1"/>
</dbReference>
<dbReference type="Gene3D" id="3.30.160.880">
    <property type="entry name" value="Cell division protein ZapA protomer, N-terminal domain"/>
    <property type="match status" value="1"/>
</dbReference>
<evidence type="ECO:0000313" key="13">
    <source>
        <dbReference type="Proteomes" id="UP001596422"/>
    </source>
</evidence>
<evidence type="ECO:0000256" key="8">
    <source>
        <dbReference type="ARBA" id="ARBA00023306"/>
    </source>
</evidence>
<dbReference type="EMBL" id="JBHSWE010000001">
    <property type="protein sequence ID" value="MFC6670876.1"/>
    <property type="molecule type" value="Genomic_DNA"/>
</dbReference>
<protein>
    <recommendedName>
        <fullName evidence="3">Cell division protein ZapA</fullName>
    </recommendedName>
    <alternativeName>
        <fullName evidence="11">Z ring-associated protein ZapA</fullName>
    </alternativeName>
</protein>
<evidence type="ECO:0000256" key="2">
    <source>
        <dbReference type="ARBA" id="ARBA00010074"/>
    </source>
</evidence>